<comment type="caution">
    <text evidence="1">The sequence shown here is derived from an EMBL/GenBank/DDBJ whole genome shotgun (WGS) entry which is preliminary data.</text>
</comment>
<proteinExistence type="predicted"/>
<dbReference type="EMBL" id="CAXIXY010000003">
    <property type="protein sequence ID" value="CAL2078584.1"/>
    <property type="molecule type" value="Genomic_DNA"/>
</dbReference>
<organism evidence="1 2">
    <name type="scientific">Tenacibaculum platacis</name>
    <dbReference type="NCBI Taxonomy" id="3137852"/>
    <lineage>
        <taxon>Bacteria</taxon>
        <taxon>Pseudomonadati</taxon>
        <taxon>Bacteroidota</taxon>
        <taxon>Flavobacteriia</taxon>
        <taxon>Flavobacteriales</taxon>
        <taxon>Flavobacteriaceae</taxon>
        <taxon>Tenacibaculum</taxon>
    </lineage>
</organism>
<keyword evidence="2" id="KW-1185">Reference proteome</keyword>
<dbReference type="Proteomes" id="UP001497416">
    <property type="component" value="Unassembled WGS sequence"/>
</dbReference>
<gene>
    <name evidence="1" type="ORF">T190607A01A_10720</name>
</gene>
<evidence type="ECO:0000313" key="2">
    <source>
        <dbReference type="Proteomes" id="UP001497416"/>
    </source>
</evidence>
<evidence type="ECO:0000313" key="1">
    <source>
        <dbReference type="EMBL" id="CAL2078584.1"/>
    </source>
</evidence>
<sequence length="148" mass="16631">MTLFLIFIKMKAFISLIIILSTMSCVSQKSNSTQESIKEIVFNAQTRGSLVNITVSDYTLFYKTHGNSKTYAINASQRKELEALINKINIKNISELKAPSNKRAFDGALRATLAIKIGETNYISSEFDDDNPPEEIKAIIDTLRSYIQ</sequence>
<accession>A0ABM9NTQ2</accession>
<protein>
    <recommendedName>
        <fullName evidence="3">Lipoprotein</fullName>
    </recommendedName>
</protein>
<evidence type="ECO:0008006" key="3">
    <source>
        <dbReference type="Google" id="ProtNLM"/>
    </source>
</evidence>
<name>A0ABM9NTQ2_9FLAO</name>
<reference evidence="1 2" key="1">
    <citation type="submission" date="2024-05" db="EMBL/GenBank/DDBJ databases">
        <authorList>
            <person name="Duchaud E."/>
        </authorList>
    </citation>
    <scope>NUCLEOTIDE SEQUENCE [LARGE SCALE GENOMIC DNA]</scope>
    <source>
        <strain evidence="1">Ena-SAMPLE-TAB-13-05-2024-13:56:06:370-140302</strain>
    </source>
</reference>